<keyword evidence="1" id="KW-1133">Transmembrane helix</keyword>
<evidence type="ECO:0000256" key="1">
    <source>
        <dbReference type="SAM" id="Phobius"/>
    </source>
</evidence>
<keyword evidence="1" id="KW-0472">Membrane</keyword>
<feature type="transmembrane region" description="Helical" evidence="1">
    <location>
        <begin position="92"/>
        <end position="119"/>
    </location>
</feature>
<dbReference type="PANTHER" id="PTHR30353:SF0">
    <property type="entry name" value="TRANSMEMBRANE PROTEIN"/>
    <property type="match status" value="1"/>
</dbReference>
<feature type="transmembrane region" description="Helical" evidence="1">
    <location>
        <begin position="287"/>
        <end position="310"/>
    </location>
</feature>
<feature type="transmembrane region" description="Helical" evidence="1">
    <location>
        <begin position="259"/>
        <end position="281"/>
    </location>
</feature>
<feature type="transmembrane region" description="Helical" evidence="1">
    <location>
        <begin position="131"/>
        <end position="150"/>
    </location>
</feature>
<dbReference type="PANTHER" id="PTHR30353">
    <property type="entry name" value="INNER MEMBRANE PROTEIN DEDA-RELATED"/>
    <property type="match status" value="1"/>
</dbReference>
<keyword evidence="1" id="KW-0812">Transmembrane</keyword>
<name>A0A7S0GMA8_9STRA</name>
<organism evidence="3">
    <name type="scientific">Proboscia inermis</name>
    <dbReference type="NCBI Taxonomy" id="420281"/>
    <lineage>
        <taxon>Eukaryota</taxon>
        <taxon>Sar</taxon>
        <taxon>Stramenopiles</taxon>
        <taxon>Ochrophyta</taxon>
        <taxon>Bacillariophyta</taxon>
        <taxon>Coscinodiscophyceae</taxon>
        <taxon>Rhizosoleniophycidae</taxon>
        <taxon>Rhizosoleniales</taxon>
        <taxon>Rhizosoleniaceae</taxon>
        <taxon>Proboscia</taxon>
    </lineage>
</organism>
<protein>
    <recommendedName>
        <fullName evidence="4">GDT1 family protein</fullName>
    </recommendedName>
</protein>
<evidence type="ECO:0000313" key="3">
    <source>
        <dbReference type="EMBL" id="CAD8424852.1"/>
    </source>
</evidence>
<dbReference type="AlphaFoldDB" id="A0A7S0GMA8"/>
<feature type="chain" id="PRO_5030548887" description="GDT1 family protein" evidence="2">
    <location>
        <begin position="19"/>
        <end position="323"/>
    </location>
</feature>
<sequence>MTKHVAVAMFIFFAQSSALRTQRQITNKGYYNRQFVAPQPFLTVCPRVSNISKINTALSSSNFASLNQLLRGKAGPEILKSVTLRAMQTPPITYLLALVASGFGFPVSEDVLCIFAGASLPTLTRRTQVQLVGYLYCGVVMSDAITFFMGRLLKVGFLGPIGERMFPEIINDKDIEMLDGADPASIAVINDIKGTVITNEEPVTRRRKRDRLKAKFKRIKKKLNKSGKRIGFVIRLSVGMRAPLMILSGYKGQVTFPNFITGTVLGATLSLTSQLLIGYSMRNSPEAIVGVVGGLTSLTAGFIVFSWLLVIAKDVKNKNKIAS</sequence>
<reference evidence="3" key="1">
    <citation type="submission" date="2021-01" db="EMBL/GenBank/DDBJ databases">
        <authorList>
            <person name="Corre E."/>
            <person name="Pelletier E."/>
            <person name="Niang G."/>
            <person name="Scheremetjew M."/>
            <person name="Finn R."/>
            <person name="Kale V."/>
            <person name="Holt S."/>
            <person name="Cochrane G."/>
            <person name="Meng A."/>
            <person name="Brown T."/>
            <person name="Cohen L."/>
        </authorList>
    </citation>
    <scope>NUCLEOTIDE SEQUENCE</scope>
    <source>
        <strain evidence="3">CCAP1064/1</strain>
    </source>
</reference>
<proteinExistence type="predicted"/>
<evidence type="ECO:0008006" key="4">
    <source>
        <dbReference type="Google" id="ProtNLM"/>
    </source>
</evidence>
<accession>A0A7S0GMA8</accession>
<dbReference type="InterPro" id="IPR032818">
    <property type="entry name" value="DedA-like"/>
</dbReference>
<dbReference type="EMBL" id="HBEL01045104">
    <property type="protein sequence ID" value="CAD8424852.1"/>
    <property type="molecule type" value="Transcribed_RNA"/>
</dbReference>
<keyword evidence="2" id="KW-0732">Signal</keyword>
<feature type="signal peptide" evidence="2">
    <location>
        <begin position="1"/>
        <end position="18"/>
    </location>
</feature>
<gene>
    <name evidence="3" type="ORF">PINE0816_LOCUS21012</name>
</gene>
<evidence type="ECO:0000256" key="2">
    <source>
        <dbReference type="SAM" id="SignalP"/>
    </source>
</evidence>